<evidence type="ECO:0000256" key="1">
    <source>
        <dbReference type="ARBA" id="ARBA00001947"/>
    </source>
</evidence>
<feature type="domain" description="Peptidase M14" evidence="13">
    <location>
        <begin position="121"/>
        <end position="422"/>
    </location>
</feature>
<dbReference type="Gene3D" id="3.30.70.340">
    <property type="entry name" value="Metallocarboxypeptidase-like"/>
    <property type="match status" value="1"/>
</dbReference>
<dbReference type="Pfam" id="PF02244">
    <property type="entry name" value="Propep_M14"/>
    <property type="match status" value="1"/>
</dbReference>
<sequence length="436" mass="49154">MFKSIFIFCLSFYIVFAKHEEYDGYSLFGVDVDNVDQAQLVNGLENRLGVDVWSHALPGRPGQILVPKDQKQQFQETLDDAGITYHVVVKNIKESLELEDNLLSSAARSSNRSSIGLPFDSIHRYDVVDAYLVELAQRFPNVVTVASAGRSFEGRDIKYLKISTSNFQDRSKPVVMMESLLHCREWIGLAATLYAIEKLVIDVTEQDIVNDIDWIIIPIANPDGYEFTHTSSRFWRKNRATGYITGNWCMGVDLNRNFDKNWGTASSSSVCSDTFHGRAPFSEPETAAIRDIILEHRDRIELFLDIHSFGSMILYGFGNGVLPPNGLLIHVNGVLMAQTIDSVKLSWKPNYIVGNVASVLYQASGSAQDYAQDVGATYSYTFELPAYRNIQNSLNGFLVDPDFIEQAGFETWEGIKAGARYAANTFRQREMMRRQL</sequence>
<feature type="active site" description="Proton donor/acceptor" evidence="11">
    <location>
        <position position="383"/>
    </location>
</feature>
<evidence type="ECO:0000256" key="12">
    <source>
        <dbReference type="SAM" id="SignalP"/>
    </source>
</evidence>
<dbReference type="InterPro" id="IPR003146">
    <property type="entry name" value="M14A_act_pep"/>
</dbReference>
<evidence type="ECO:0000256" key="4">
    <source>
        <dbReference type="ARBA" id="ARBA00022670"/>
    </source>
</evidence>
<dbReference type="OrthoDB" id="3626597at2759"/>
<keyword evidence="4" id="KW-0645">Protease</keyword>
<reference evidence="14" key="1">
    <citation type="submission" date="2015-09" db="EMBL/GenBank/DDBJ databases">
        <title>De novo assembly of Pectinophora gossypiella (Pink Bollworm) gut transcriptome.</title>
        <authorList>
            <person name="Tassone E.E."/>
        </authorList>
    </citation>
    <scope>NUCLEOTIDE SEQUENCE</scope>
</reference>
<dbReference type="PANTHER" id="PTHR11705:SF140">
    <property type="entry name" value="FI02848P-RELATED"/>
    <property type="match status" value="1"/>
</dbReference>
<dbReference type="InterPro" id="IPR036990">
    <property type="entry name" value="M14A-like_propep"/>
</dbReference>
<feature type="signal peptide" evidence="12">
    <location>
        <begin position="1"/>
        <end position="17"/>
    </location>
</feature>
<evidence type="ECO:0000256" key="3">
    <source>
        <dbReference type="ARBA" id="ARBA00022645"/>
    </source>
</evidence>
<dbReference type="SMART" id="SM00631">
    <property type="entry name" value="Zn_pept"/>
    <property type="match status" value="1"/>
</dbReference>
<name>A0A1E1WDT2_PECGO</name>
<evidence type="ECO:0000256" key="10">
    <source>
        <dbReference type="ARBA" id="ARBA00023157"/>
    </source>
</evidence>
<dbReference type="Gene3D" id="3.40.630.10">
    <property type="entry name" value="Zn peptidases"/>
    <property type="match status" value="1"/>
</dbReference>
<evidence type="ECO:0000256" key="6">
    <source>
        <dbReference type="ARBA" id="ARBA00022729"/>
    </source>
</evidence>
<evidence type="ECO:0000256" key="8">
    <source>
        <dbReference type="ARBA" id="ARBA00022833"/>
    </source>
</evidence>
<protein>
    <recommendedName>
        <fullName evidence="13">Peptidase M14 domain-containing protein</fullName>
    </recommendedName>
</protein>
<keyword evidence="3" id="KW-0121">Carboxypeptidase</keyword>
<evidence type="ECO:0000256" key="11">
    <source>
        <dbReference type="PROSITE-ProRule" id="PRU01379"/>
    </source>
</evidence>
<dbReference type="AlphaFoldDB" id="A0A1E1WDT2"/>
<dbReference type="GO" id="GO:0005615">
    <property type="term" value="C:extracellular space"/>
    <property type="evidence" value="ECO:0007669"/>
    <property type="project" value="TreeGrafter"/>
</dbReference>
<comment type="similarity">
    <text evidence="2 11">Belongs to the peptidase M14 family.</text>
</comment>
<keyword evidence="9" id="KW-0482">Metalloprotease</keyword>
<evidence type="ECO:0000256" key="7">
    <source>
        <dbReference type="ARBA" id="ARBA00022801"/>
    </source>
</evidence>
<feature type="chain" id="PRO_5009115439" description="Peptidase M14 domain-containing protein" evidence="12">
    <location>
        <begin position="18"/>
        <end position="436"/>
    </location>
</feature>
<dbReference type="InterPro" id="IPR000834">
    <property type="entry name" value="Peptidase_M14"/>
</dbReference>
<keyword evidence="5" id="KW-0479">Metal-binding</keyword>
<dbReference type="SUPFAM" id="SSF54897">
    <property type="entry name" value="Protease propeptides/inhibitors"/>
    <property type="match status" value="1"/>
</dbReference>
<keyword evidence="8" id="KW-0862">Zinc</keyword>
<evidence type="ECO:0000256" key="2">
    <source>
        <dbReference type="ARBA" id="ARBA00005988"/>
    </source>
</evidence>
<dbReference type="EMBL" id="GDQN01005910">
    <property type="protein sequence ID" value="JAT85144.1"/>
    <property type="molecule type" value="Transcribed_RNA"/>
</dbReference>
<comment type="cofactor">
    <cofactor evidence="1">
        <name>Zn(2+)</name>
        <dbReference type="ChEBI" id="CHEBI:29105"/>
    </cofactor>
</comment>
<dbReference type="PROSITE" id="PS52035">
    <property type="entry name" value="PEPTIDASE_M14"/>
    <property type="match status" value="1"/>
</dbReference>
<dbReference type="PANTHER" id="PTHR11705">
    <property type="entry name" value="PROTEASE FAMILY M14 CARBOXYPEPTIDASE A,B"/>
    <property type="match status" value="1"/>
</dbReference>
<gene>
    <name evidence="14" type="ORF">g.4678</name>
</gene>
<dbReference type="GO" id="GO:0008270">
    <property type="term" value="F:zinc ion binding"/>
    <property type="evidence" value="ECO:0007669"/>
    <property type="project" value="InterPro"/>
</dbReference>
<keyword evidence="10" id="KW-1015">Disulfide bond</keyword>
<proteinExistence type="inferred from homology"/>
<organism evidence="14">
    <name type="scientific">Pectinophora gossypiella</name>
    <name type="common">Cotton pink bollworm</name>
    <name type="synonym">Depressaria gossypiella</name>
    <dbReference type="NCBI Taxonomy" id="13191"/>
    <lineage>
        <taxon>Eukaryota</taxon>
        <taxon>Metazoa</taxon>
        <taxon>Ecdysozoa</taxon>
        <taxon>Arthropoda</taxon>
        <taxon>Hexapoda</taxon>
        <taxon>Insecta</taxon>
        <taxon>Pterygota</taxon>
        <taxon>Neoptera</taxon>
        <taxon>Endopterygota</taxon>
        <taxon>Lepidoptera</taxon>
        <taxon>Glossata</taxon>
        <taxon>Ditrysia</taxon>
        <taxon>Gelechioidea</taxon>
        <taxon>Gelechiidae</taxon>
        <taxon>Apatetrinae</taxon>
        <taxon>Pectinophora</taxon>
    </lineage>
</organism>
<dbReference type="GO" id="GO:0004181">
    <property type="term" value="F:metallocarboxypeptidase activity"/>
    <property type="evidence" value="ECO:0007669"/>
    <property type="project" value="InterPro"/>
</dbReference>
<dbReference type="FunFam" id="3.40.630.10:FF:000084">
    <property type="entry name" value="Carboxypeptidase B2"/>
    <property type="match status" value="1"/>
</dbReference>
<evidence type="ECO:0000256" key="5">
    <source>
        <dbReference type="ARBA" id="ARBA00022723"/>
    </source>
</evidence>
<dbReference type="PRINTS" id="PR00765">
    <property type="entry name" value="CRBOXYPTASEA"/>
</dbReference>
<evidence type="ECO:0000313" key="14">
    <source>
        <dbReference type="EMBL" id="JAT85144.1"/>
    </source>
</evidence>
<keyword evidence="6 12" id="KW-0732">Signal</keyword>
<dbReference type="SUPFAM" id="SSF53187">
    <property type="entry name" value="Zn-dependent exopeptidases"/>
    <property type="match status" value="1"/>
</dbReference>
<evidence type="ECO:0000256" key="9">
    <source>
        <dbReference type="ARBA" id="ARBA00023049"/>
    </source>
</evidence>
<dbReference type="GO" id="GO:0006508">
    <property type="term" value="P:proteolysis"/>
    <property type="evidence" value="ECO:0007669"/>
    <property type="project" value="UniProtKB-KW"/>
</dbReference>
<dbReference type="Pfam" id="PF00246">
    <property type="entry name" value="Peptidase_M14"/>
    <property type="match status" value="1"/>
</dbReference>
<keyword evidence="7" id="KW-0378">Hydrolase</keyword>
<accession>A0A1E1WDT2</accession>
<evidence type="ECO:0000259" key="13">
    <source>
        <dbReference type="PROSITE" id="PS52035"/>
    </source>
</evidence>